<keyword evidence="1" id="KW-0812">Transmembrane</keyword>
<keyword evidence="1" id="KW-0472">Membrane</keyword>
<dbReference type="Proteomes" id="UP001140949">
    <property type="component" value="Unassembled WGS sequence"/>
</dbReference>
<evidence type="ECO:0000313" key="3">
    <source>
        <dbReference type="Proteomes" id="UP001140949"/>
    </source>
</evidence>
<organism evidence="2 3">
    <name type="scientific">Iris pallida</name>
    <name type="common">Sweet iris</name>
    <dbReference type="NCBI Taxonomy" id="29817"/>
    <lineage>
        <taxon>Eukaryota</taxon>
        <taxon>Viridiplantae</taxon>
        <taxon>Streptophyta</taxon>
        <taxon>Embryophyta</taxon>
        <taxon>Tracheophyta</taxon>
        <taxon>Spermatophyta</taxon>
        <taxon>Magnoliopsida</taxon>
        <taxon>Liliopsida</taxon>
        <taxon>Asparagales</taxon>
        <taxon>Iridaceae</taxon>
        <taxon>Iridoideae</taxon>
        <taxon>Irideae</taxon>
        <taxon>Iris</taxon>
    </lineage>
</organism>
<reference evidence="2" key="1">
    <citation type="journal article" date="2023" name="GigaByte">
        <title>Genome assembly of the bearded iris, Iris pallida Lam.</title>
        <authorList>
            <person name="Bruccoleri R.E."/>
            <person name="Oakeley E.J."/>
            <person name="Faust A.M.E."/>
            <person name="Altorfer M."/>
            <person name="Dessus-Babus S."/>
            <person name="Burckhardt D."/>
            <person name="Oertli M."/>
            <person name="Naumann U."/>
            <person name="Petersen F."/>
            <person name="Wong J."/>
        </authorList>
    </citation>
    <scope>NUCLEOTIDE SEQUENCE</scope>
    <source>
        <strain evidence="2">GSM-AAB239-AS_SAM_17_03QT</strain>
    </source>
</reference>
<evidence type="ECO:0000313" key="2">
    <source>
        <dbReference type="EMBL" id="KAJ6838224.1"/>
    </source>
</evidence>
<feature type="transmembrane region" description="Helical" evidence="1">
    <location>
        <begin position="15"/>
        <end position="43"/>
    </location>
</feature>
<accession>A0AAX6HCB2</accession>
<dbReference type="EMBL" id="JANAVB010010799">
    <property type="protein sequence ID" value="KAJ6838224.1"/>
    <property type="molecule type" value="Genomic_DNA"/>
</dbReference>
<keyword evidence="3" id="KW-1185">Reference proteome</keyword>
<sequence>MMFGMDKSNHHNLCFLMYIHVCLGMCIYCNLYIVILWLIVLVYSTSFQFQNFFNWLSKCIKILQSEQTDQIQPPNRFD</sequence>
<reference evidence="2" key="2">
    <citation type="submission" date="2023-04" db="EMBL/GenBank/DDBJ databases">
        <authorList>
            <person name="Bruccoleri R.E."/>
            <person name="Oakeley E.J."/>
            <person name="Faust A.-M."/>
            <person name="Dessus-Babus S."/>
            <person name="Altorfer M."/>
            <person name="Burckhardt D."/>
            <person name="Oertli M."/>
            <person name="Naumann U."/>
            <person name="Petersen F."/>
            <person name="Wong J."/>
        </authorList>
    </citation>
    <scope>NUCLEOTIDE SEQUENCE</scope>
    <source>
        <strain evidence="2">GSM-AAB239-AS_SAM_17_03QT</strain>
        <tissue evidence="2">Leaf</tissue>
    </source>
</reference>
<proteinExistence type="predicted"/>
<dbReference type="AlphaFoldDB" id="A0AAX6HCB2"/>
<evidence type="ECO:0000256" key="1">
    <source>
        <dbReference type="SAM" id="Phobius"/>
    </source>
</evidence>
<comment type="caution">
    <text evidence="2">The sequence shown here is derived from an EMBL/GenBank/DDBJ whole genome shotgun (WGS) entry which is preliminary data.</text>
</comment>
<keyword evidence="1" id="KW-1133">Transmembrane helix</keyword>
<protein>
    <submittedName>
        <fullName evidence="2">Anaphase-promoting complex subunit 4 isoform X2</fullName>
    </submittedName>
</protein>
<gene>
    <name evidence="2" type="ORF">M6B38_320095</name>
</gene>
<name>A0AAX6HCB2_IRIPA</name>